<accession>A0A2T3KA19</accession>
<protein>
    <submittedName>
        <fullName evidence="1">DUF1311 domain-containing protein</fullName>
    </submittedName>
</protein>
<evidence type="ECO:0000313" key="2">
    <source>
        <dbReference type="Proteomes" id="UP000241426"/>
    </source>
</evidence>
<dbReference type="eggNOG" id="COG3755">
    <property type="taxonomic scope" value="Bacteria"/>
</dbReference>
<sequence>MKKLWIISGLLVSSSVMATIQTTKVDCDNAYTTLEINQCAEDKFDAANQQLQRYLIQSIQQNNTDKPLVEAIKMAQKQWLQYRDAECSAVYTQWQQGTIRGVMALSCKLALTQQRTLTLWENYLRPMDSSTAILPKPIVDTD</sequence>
<dbReference type="Proteomes" id="UP000241426">
    <property type="component" value="Unassembled WGS sequence"/>
</dbReference>
<dbReference type="InterPro" id="IPR009739">
    <property type="entry name" value="LprI-like_N"/>
</dbReference>
<gene>
    <name evidence="1" type="ORF">C9J27_25890</name>
</gene>
<proteinExistence type="predicted"/>
<comment type="caution">
    <text evidence="1">The sequence shown here is derived from an EMBL/GenBank/DDBJ whole genome shotgun (WGS) entry which is preliminary data.</text>
</comment>
<dbReference type="AlphaFoldDB" id="A0A0B7JC68"/>
<dbReference type="Gene3D" id="1.20.1270.180">
    <property type="match status" value="1"/>
</dbReference>
<reference evidence="1 2" key="1">
    <citation type="submission" date="2018-01" db="EMBL/GenBank/DDBJ databases">
        <title>Whole genome sequencing of Histamine producing bacteria.</title>
        <authorList>
            <person name="Butler K."/>
        </authorList>
    </citation>
    <scope>NUCLEOTIDE SEQUENCE [LARGE SCALE GENOMIC DNA]</scope>
    <source>
        <strain evidence="1 2">FS-7.2</strain>
    </source>
</reference>
<organism evidence="1 2">
    <name type="scientific">Photobacterium kishitanii</name>
    <dbReference type="NCBI Taxonomy" id="318456"/>
    <lineage>
        <taxon>Bacteria</taxon>
        <taxon>Pseudomonadati</taxon>
        <taxon>Pseudomonadota</taxon>
        <taxon>Gammaproteobacteria</taxon>
        <taxon>Vibrionales</taxon>
        <taxon>Vibrionaceae</taxon>
        <taxon>Photobacterium</taxon>
    </lineage>
</organism>
<name>A0A0B7JC68_9GAMM</name>
<dbReference type="GeneID" id="29944063"/>
<dbReference type="Pfam" id="PF07007">
    <property type="entry name" value="LprI"/>
    <property type="match status" value="1"/>
</dbReference>
<dbReference type="RefSeq" id="WP_036795151.1">
    <property type="nucleotide sequence ID" value="NZ_JAUZMX010000001.1"/>
</dbReference>
<evidence type="ECO:0000313" key="1">
    <source>
        <dbReference type="EMBL" id="PSU87917.1"/>
    </source>
</evidence>
<dbReference type="EMBL" id="PYNF01000060">
    <property type="protein sequence ID" value="PSU87917.1"/>
    <property type="molecule type" value="Genomic_DNA"/>
</dbReference>
<accession>A0A0B7JC68</accession>